<reference evidence="1 2" key="1">
    <citation type="journal article" date="2018" name="Nat. Ecol. Evol.">
        <title>Pezizomycetes genomes reveal the molecular basis of ectomycorrhizal truffle lifestyle.</title>
        <authorList>
            <person name="Murat C."/>
            <person name="Payen T."/>
            <person name="Noel B."/>
            <person name="Kuo A."/>
            <person name="Morin E."/>
            <person name="Chen J."/>
            <person name="Kohler A."/>
            <person name="Krizsan K."/>
            <person name="Balestrini R."/>
            <person name="Da Silva C."/>
            <person name="Montanini B."/>
            <person name="Hainaut M."/>
            <person name="Levati E."/>
            <person name="Barry K.W."/>
            <person name="Belfiori B."/>
            <person name="Cichocki N."/>
            <person name="Clum A."/>
            <person name="Dockter R.B."/>
            <person name="Fauchery L."/>
            <person name="Guy J."/>
            <person name="Iotti M."/>
            <person name="Le Tacon F."/>
            <person name="Lindquist E.A."/>
            <person name="Lipzen A."/>
            <person name="Malagnac F."/>
            <person name="Mello A."/>
            <person name="Molinier V."/>
            <person name="Miyauchi S."/>
            <person name="Poulain J."/>
            <person name="Riccioni C."/>
            <person name="Rubini A."/>
            <person name="Sitrit Y."/>
            <person name="Splivallo R."/>
            <person name="Traeger S."/>
            <person name="Wang M."/>
            <person name="Zifcakova L."/>
            <person name="Wipf D."/>
            <person name="Zambonelli A."/>
            <person name="Paolocci F."/>
            <person name="Nowrousian M."/>
            <person name="Ottonello S."/>
            <person name="Baldrian P."/>
            <person name="Spatafora J.W."/>
            <person name="Henrissat B."/>
            <person name="Nagy L.G."/>
            <person name="Aury J.M."/>
            <person name="Wincker P."/>
            <person name="Grigoriev I.V."/>
            <person name="Bonfante P."/>
            <person name="Martin F.M."/>
        </authorList>
    </citation>
    <scope>NUCLEOTIDE SEQUENCE [LARGE SCALE GENOMIC DNA]</scope>
    <source>
        <strain evidence="1 2">RN42</strain>
    </source>
</reference>
<accession>A0A3N4I3N6</accession>
<dbReference type="Proteomes" id="UP000275078">
    <property type="component" value="Unassembled WGS sequence"/>
</dbReference>
<organism evidence="1 2">
    <name type="scientific">Ascobolus immersus RN42</name>
    <dbReference type="NCBI Taxonomy" id="1160509"/>
    <lineage>
        <taxon>Eukaryota</taxon>
        <taxon>Fungi</taxon>
        <taxon>Dikarya</taxon>
        <taxon>Ascomycota</taxon>
        <taxon>Pezizomycotina</taxon>
        <taxon>Pezizomycetes</taxon>
        <taxon>Pezizales</taxon>
        <taxon>Ascobolaceae</taxon>
        <taxon>Ascobolus</taxon>
    </lineage>
</organism>
<evidence type="ECO:0000313" key="2">
    <source>
        <dbReference type="Proteomes" id="UP000275078"/>
    </source>
</evidence>
<dbReference type="EMBL" id="ML119708">
    <property type="protein sequence ID" value="RPA78710.1"/>
    <property type="molecule type" value="Genomic_DNA"/>
</dbReference>
<keyword evidence="2" id="KW-1185">Reference proteome</keyword>
<proteinExistence type="predicted"/>
<protein>
    <submittedName>
        <fullName evidence="1">Uncharacterized protein</fullName>
    </submittedName>
</protein>
<dbReference type="AlphaFoldDB" id="A0A3N4I3N6"/>
<evidence type="ECO:0000313" key="1">
    <source>
        <dbReference type="EMBL" id="RPA78710.1"/>
    </source>
</evidence>
<gene>
    <name evidence="1" type="ORF">BJ508DRAFT_329029</name>
</gene>
<name>A0A3N4I3N6_ASCIM</name>
<sequence>MAAEADSRPSCISTDVSAALFDFITTIPDSIKQELLDADSILKRLNLSRNTGNIGINHTFTSTLSDEVILGLRRRKDDHITGLFTDMQTGSAFCCPLPFRQIIEESLMFYIQTFAPYFERHGMSTAKMGAYGMMDARKVFMSLLYCIGGTEERVVRKCNAQQMREGQVRLIETVLKRLHLQLRTLIELETEDEGLRYSEILRMTLRCHIALVGFFVHEGFRSERLEMLLLKYLAEDEVNWDVVRNVEDVNRAFENVREYEFYGVRKFWREQMAQAAVIRSEFQMLRS</sequence>